<name>A0A1G7S8X0_9BACT</name>
<dbReference type="EMBL" id="FNAN01000016">
    <property type="protein sequence ID" value="SDG19372.1"/>
    <property type="molecule type" value="Genomic_DNA"/>
</dbReference>
<dbReference type="InterPro" id="IPR018490">
    <property type="entry name" value="cNMP-bd_dom_sf"/>
</dbReference>
<dbReference type="RefSeq" id="WP_090155542.1">
    <property type="nucleotide sequence ID" value="NZ_FNAN01000016.1"/>
</dbReference>
<proteinExistence type="predicted"/>
<accession>A0A1G7S8X0</accession>
<sequence length="209" mass="23345">MPAFVQPLLDLLGKDIELDDPTAALIAANARPVKIAKGALLLNAGEVCKDIYFIHEGKAISYFTDYNGKSTTWFFHYNRPDAPVKHLFAVDYRSFLSGVPSRMSIQALTDITAVRISNEAIDLLLKQSGSFGVWLRKLHEKSLVIAYDRIACLLTASATERYQLFLKDESYLLDMFSNYFIATYLNVTPQSLSRIRKGLAGAESPKPMS</sequence>
<dbReference type="InterPro" id="IPR014710">
    <property type="entry name" value="RmlC-like_jellyroll"/>
</dbReference>
<dbReference type="CDD" id="cd00038">
    <property type="entry name" value="CAP_ED"/>
    <property type="match status" value="1"/>
</dbReference>
<evidence type="ECO:0000313" key="3">
    <source>
        <dbReference type="Proteomes" id="UP000198748"/>
    </source>
</evidence>
<dbReference type="AlphaFoldDB" id="A0A1G7S8X0"/>
<reference evidence="3" key="1">
    <citation type="submission" date="2016-10" db="EMBL/GenBank/DDBJ databases">
        <authorList>
            <person name="Varghese N."/>
            <person name="Submissions S."/>
        </authorList>
    </citation>
    <scope>NUCLEOTIDE SEQUENCE [LARGE SCALE GENOMIC DNA]</scope>
    <source>
        <strain evidence="3">DSM 25329</strain>
    </source>
</reference>
<evidence type="ECO:0000259" key="1">
    <source>
        <dbReference type="Pfam" id="PF00027"/>
    </source>
</evidence>
<dbReference type="InterPro" id="IPR000595">
    <property type="entry name" value="cNMP-bd_dom"/>
</dbReference>
<evidence type="ECO:0000313" key="2">
    <source>
        <dbReference type="EMBL" id="SDG19372.1"/>
    </source>
</evidence>
<gene>
    <name evidence="2" type="ORF">SAMN04487996_11636</name>
</gene>
<dbReference type="Pfam" id="PF00027">
    <property type="entry name" value="cNMP_binding"/>
    <property type="match status" value="1"/>
</dbReference>
<dbReference type="GO" id="GO:0016301">
    <property type="term" value="F:kinase activity"/>
    <property type="evidence" value="ECO:0007669"/>
    <property type="project" value="UniProtKB-KW"/>
</dbReference>
<keyword evidence="2" id="KW-0808">Transferase</keyword>
<dbReference type="Gene3D" id="2.60.120.10">
    <property type="entry name" value="Jelly Rolls"/>
    <property type="match status" value="1"/>
</dbReference>
<protein>
    <submittedName>
        <fullName evidence="2">cAMP-binding domain of CRP or a regulatory subunit of cAMP-dependent protein kinases</fullName>
    </submittedName>
</protein>
<feature type="domain" description="Cyclic nucleotide-binding" evidence="1">
    <location>
        <begin position="33"/>
        <end position="127"/>
    </location>
</feature>
<dbReference type="SUPFAM" id="SSF51206">
    <property type="entry name" value="cAMP-binding domain-like"/>
    <property type="match status" value="1"/>
</dbReference>
<dbReference type="OrthoDB" id="663011at2"/>
<keyword evidence="3" id="KW-1185">Reference proteome</keyword>
<keyword evidence="2" id="KW-0418">Kinase</keyword>
<dbReference type="Proteomes" id="UP000198748">
    <property type="component" value="Unassembled WGS sequence"/>
</dbReference>
<dbReference type="STRING" id="659014.SAMN04487996_11636"/>
<organism evidence="2 3">
    <name type="scientific">Dyadobacter soli</name>
    <dbReference type="NCBI Taxonomy" id="659014"/>
    <lineage>
        <taxon>Bacteria</taxon>
        <taxon>Pseudomonadati</taxon>
        <taxon>Bacteroidota</taxon>
        <taxon>Cytophagia</taxon>
        <taxon>Cytophagales</taxon>
        <taxon>Spirosomataceae</taxon>
        <taxon>Dyadobacter</taxon>
    </lineage>
</organism>